<dbReference type="SUPFAM" id="SSF55961">
    <property type="entry name" value="Bet v1-like"/>
    <property type="match status" value="1"/>
</dbReference>
<organism evidence="1 2">
    <name type="scientific">Galbitalea soli</name>
    <dbReference type="NCBI Taxonomy" id="1268042"/>
    <lineage>
        <taxon>Bacteria</taxon>
        <taxon>Bacillati</taxon>
        <taxon>Actinomycetota</taxon>
        <taxon>Actinomycetes</taxon>
        <taxon>Micrococcales</taxon>
        <taxon>Microbacteriaceae</taxon>
        <taxon>Galbitalea</taxon>
    </lineage>
</organism>
<reference evidence="1 2" key="1">
    <citation type="journal article" date="2014" name="Int. J. Syst. Evol. Microbiol.">
        <title>Description of Galbitalea soli gen. nov., sp. nov., and Frondihabitans sucicola sp. nov.</title>
        <authorList>
            <person name="Kim S.J."/>
            <person name="Lim J.M."/>
            <person name="Ahn J.H."/>
            <person name="Weon H.Y."/>
            <person name="Hamada M."/>
            <person name="Suzuki K."/>
            <person name="Ahn T.Y."/>
            <person name="Kwon S.W."/>
        </authorList>
    </citation>
    <scope>NUCLEOTIDE SEQUENCE [LARGE SCALE GENOMIC DNA]</scope>
    <source>
        <strain evidence="1 2">NBRC 108727</strain>
    </source>
</reference>
<proteinExistence type="predicted"/>
<protein>
    <submittedName>
        <fullName evidence="1">SRPBCC domain-containing protein</fullName>
    </submittedName>
</protein>
<dbReference type="Proteomes" id="UP000479756">
    <property type="component" value="Unassembled WGS sequence"/>
</dbReference>
<accession>A0A7C9TRL0</accession>
<dbReference type="AlphaFoldDB" id="A0A7C9TRL0"/>
<keyword evidence="2" id="KW-1185">Reference proteome</keyword>
<dbReference type="RefSeq" id="WP_163473092.1">
    <property type="nucleotide sequence ID" value="NZ_JAAGWZ010000002.1"/>
</dbReference>
<sequence length="227" mass="25051">MNHPFEIIAETIVDGTPEQVYDAVTAETSAWLFPTEGMAGVELIEERPTHHKNRLDGPDGWYNQLEQLIEARPEGTFIRWIHSGVMTDDWEAQYDGASRHTTFYLHTLGQYVAHFAGRPVTFADIQAPPASTAAGSFDRVRDALGITPQTAAGDTVTVDLPGAGPTVFTVDWNADVFLGLRGEDALYRFFGRDSFGATVGLTVHDFSGAETPRLEGAWRAWFDELFA</sequence>
<evidence type="ECO:0000313" key="1">
    <source>
        <dbReference type="EMBL" id="NEM91402.1"/>
    </source>
</evidence>
<evidence type="ECO:0000313" key="2">
    <source>
        <dbReference type="Proteomes" id="UP000479756"/>
    </source>
</evidence>
<name>A0A7C9TRL0_9MICO</name>
<dbReference type="EMBL" id="JAAGWZ010000002">
    <property type="protein sequence ID" value="NEM91402.1"/>
    <property type="molecule type" value="Genomic_DNA"/>
</dbReference>
<gene>
    <name evidence="1" type="ORF">G3T37_08530</name>
</gene>
<comment type="caution">
    <text evidence="1">The sequence shown here is derived from an EMBL/GenBank/DDBJ whole genome shotgun (WGS) entry which is preliminary data.</text>
</comment>